<name>A0A1I1ZU43_9BACI</name>
<dbReference type="InterPro" id="IPR005182">
    <property type="entry name" value="YdbS-like_PH"/>
</dbReference>
<dbReference type="Proteomes" id="UP000199516">
    <property type="component" value="Unassembled WGS sequence"/>
</dbReference>
<dbReference type="Pfam" id="PF03703">
    <property type="entry name" value="bPH_2"/>
    <property type="match status" value="2"/>
</dbReference>
<accession>A0A1I1ZU43</accession>
<keyword evidence="1" id="KW-1133">Transmembrane helix</keyword>
<dbReference type="PIRSF" id="PIRSF026631">
    <property type="entry name" value="UCP026631"/>
    <property type="match status" value="1"/>
</dbReference>
<protein>
    <submittedName>
        <fullName evidence="3">Putative membrane protein</fullName>
    </submittedName>
</protein>
<dbReference type="PANTHER" id="PTHR34473">
    <property type="entry name" value="UPF0699 TRANSMEMBRANE PROTEIN YDBS"/>
    <property type="match status" value="1"/>
</dbReference>
<feature type="domain" description="YdbS-like PH" evidence="2">
    <location>
        <begin position="76"/>
        <end position="155"/>
    </location>
</feature>
<dbReference type="AlphaFoldDB" id="A0A1I1ZU43"/>
<feature type="transmembrane region" description="Helical" evidence="1">
    <location>
        <begin position="59"/>
        <end position="79"/>
    </location>
</feature>
<feature type="domain" description="YdbS-like PH" evidence="2">
    <location>
        <begin position="261"/>
        <end position="334"/>
    </location>
</feature>
<reference evidence="3 4" key="1">
    <citation type="submission" date="2016-10" db="EMBL/GenBank/DDBJ databases">
        <authorList>
            <person name="de Groot N.N."/>
        </authorList>
    </citation>
    <scope>NUCLEOTIDE SEQUENCE [LARGE SCALE GENOMIC DNA]</scope>
    <source>
        <strain evidence="3 4">DSM 23995</strain>
    </source>
</reference>
<evidence type="ECO:0000259" key="2">
    <source>
        <dbReference type="Pfam" id="PF03703"/>
    </source>
</evidence>
<dbReference type="OrthoDB" id="2195155at2"/>
<evidence type="ECO:0000313" key="4">
    <source>
        <dbReference type="Proteomes" id="UP000199516"/>
    </source>
</evidence>
<feature type="transmembrane region" description="Helical" evidence="1">
    <location>
        <begin position="21"/>
        <end position="47"/>
    </location>
</feature>
<dbReference type="STRING" id="930128.SAMN05192532_101442"/>
<proteinExistence type="predicted"/>
<dbReference type="PANTHER" id="PTHR34473:SF2">
    <property type="entry name" value="UPF0699 TRANSMEMBRANE PROTEIN YDBT"/>
    <property type="match status" value="1"/>
</dbReference>
<evidence type="ECO:0000313" key="3">
    <source>
        <dbReference type="EMBL" id="SFE35122.1"/>
    </source>
</evidence>
<evidence type="ECO:0000256" key="1">
    <source>
        <dbReference type="SAM" id="Phobius"/>
    </source>
</evidence>
<organism evidence="3 4">
    <name type="scientific">Alteribacillus iranensis</name>
    <dbReference type="NCBI Taxonomy" id="930128"/>
    <lineage>
        <taxon>Bacteria</taxon>
        <taxon>Bacillati</taxon>
        <taxon>Bacillota</taxon>
        <taxon>Bacilli</taxon>
        <taxon>Bacillales</taxon>
        <taxon>Bacillaceae</taxon>
        <taxon>Alteribacillus</taxon>
    </lineage>
</organism>
<keyword evidence="1" id="KW-0812">Transmembrane</keyword>
<sequence length="493" mass="56491">MTKLQNWPEWMKTTMSNWKKLHATSIPITFITRVKEFIIPLFLSFFAGGAGSSFSFSRWLFPAILLSLFIYSVVYWLSFRYRMEDDELRIKQGILVKKNRFIRKDRVQSVDITTGIVHRLFGVCKVKIETAGGGTEPEVELVSISLTEAESLKRRLGNGERTDDSKEEQEEEPFTSTFRYRVPGRLIVASGLTSGKVGLVFSAAAALLSQVDQFIPQQFYEKTVGTLVAFSTAALIIIFLTIAVVAWGISVIITFFQYGNFEISKTEQELTIERGILERRQLTLQLERITSVRYVTNPIRQLFGMWAIYVDSAGGGSKEENLSTILLPLGTKKDISYVMEHLLPEAQFPDHINKLPKVAARRYIFRTSILWWVLAVPFLFWVPNGWLYLLVPIFFTYFGWQRYKDSGCLFNDAHCILQTRHVNLSCNVLPKRRIQSLTNSQSLFQEPKKLYSLSAQILATSGGKTFLIKDIDERQRDDAVDWYIGNLRSSKNE</sequence>
<keyword evidence="1" id="KW-0472">Membrane</keyword>
<feature type="transmembrane region" description="Helical" evidence="1">
    <location>
        <begin position="228"/>
        <end position="256"/>
    </location>
</feature>
<dbReference type="InterPro" id="IPR014529">
    <property type="entry name" value="UCP026631"/>
</dbReference>
<gene>
    <name evidence="3" type="ORF">SAMN05192532_101442</name>
</gene>
<feature type="transmembrane region" description="Helical" evidence="1">
    <location>
        <begin position="363"/>
        <end position="380"/>
    </location>
</feature>
<feature type="transmembrane region" description="Helical" evidence="1">
    <location>
        <begin position="186"/>
        <end position="208"/>
    </location>
</feature>
<dbReference type="EMBL" id="FONT01000001">
    <property type="protein sequence ID" value="SFE35122.1"/>
    <property type="molecule type" value="Genomic_DNA"/>
</dbReference>
<dbReference type="RefSeq" id="WP_091656760.1">
    <property type="nucleotide sequence ID" value="NZ_FONT01000001.1"/>
</dbReference>
<keyword evidence="4" id="KW-1185">Reference proteome</keyword>